<proteinExistence type="predicted"/>
<dbReference type="EnsemblPlants" id="Pp3c1_3430V3.1">
    <property type="protein sequence ID" value="PAC:32969140.CDS.1"/>
    <property type="gene ID" value="Pp3c1_3430"/>
</dbReference>
<dbReference type="EMBL" id="ABEU02000001">
    <property type="protein sequence ID" value="PNR61718.1"/>
    <property type="molecule type" value="Genomic_DNA"/>
</dbReference>
<reference evidence="2" key="3">
    <citation type="submission" date="2020-12" db="UniProtKB">
        <authorList>
            <consortium name="EnsemblPlants"/>
        </authorList>
    </citation>
    <scope>IDENTIFICATION</scope>
</reference>
<reference evidence="1 3" key="1">
    <citation type="journal article" date="2008" name="Science">
        <title>The Physcomitrella genome reveals evolutionary insights into the conquest of land by plants.</title>
        <authorList>
            <person name="Rensing S."/>
            <person name="Lang D."/>
            <person name="Zimmer A."/>
            <person name="Terry A."/>
            <person name="Salamov A."/>
            <person name="Shapiro H."/>
            <person name="Nishiyama T."/>
            <person name="Perroud P.-F."/>
            <person name="Lindquist E."/>
            <person name="Kamisugi Y."/>
            <person name="Tanahashi T."/>
            <person name="Sakakibara K."/>
            <person name="Fujita T."/>
            <person name="Oishi K."/>
            <person name="Shin-I T."/>
            <person name="Kuroki Y."/>
            <person name="Toyoda A."/>
            <person name="Suzuki Y."/>
            <person name="Hashimoto A."/>
            <person name="Yamaguchi K."/>
            <person name="Sugano A."/>
            <person name="Kohara Y."/>
            <person name="Fujiyama A."/>
            <person name="Anterola A."/>
            <person name="Aoki S."/>
            <person name="Ashton N."/>
            <person name="Barbazuk W.B."/>
            <person name="Barker E."/>
            <person name="Bennetzen J."/>
            <person name="Bezanilla M."/>
            <person name="Blankenship R."/>
            <person name="Cho S.H."/>
            <person name="Dutcher S."/>
            <person name="Estelle M."/>
            <person name="Fawcett J.A."/>
            <person name="Gundlach H."/>
            <person name="Hanada K."/>
            <person name="Heyl A."/>
            <person name="Hicks K.A."/>
            <person name="Hugh J."/>
            <person name="Lohr M."/>
            <person name="Mayer K."/>
            <person name="Melkozernov A."/>
            <person name="Murata T."/>
            <person name="Nelson D."/>
            <person name="Pils B."/>
            <person name="Prigge M."/>
            <person name="Reiss B."/>
            <person name="Renner T."/>
            <person name="Rombauts S."/>
            <person name="Rushton P."/>
            <person name="Sanderfoot A."/>
            <person name="Schween G."/>
            <person name="Shiu S.-H."/>
            <person name="Stueber K."/>
            <person name="Theodoulou F.L."/>
            <person name="Tu H."/>
            <person name="Van de Peer Y."/>
            <person name="Verrier P.J."/>
            <person name="Waters E."/>
            <person name="Wood A."/>
            <person name="Yang L."/>
            <person name="Cove D."/>
            <person name="Cuming A."/>
            <person name="Hasebe M."/>
            <person name="Lucas S."/>
            <person name="Mishler D.B."/>
            <person name="Reski R."/>
            <person name="Grigoriev I."/>
            <person name="Quatrano R.S."/>
            <person name="Boore J.L."/>
        </authorList>
    </citation>
    <scope>NUCLEOTIDE SEQUENCE [LARGE SCALE GENOMIC DNA]</scope>
    <source>
        <strain evidence="2 3">cv. Gransden 2004</strain>
    </source>
</reference>
<protein>
    <submittedName>
        <fullName evidence="1 2">Uncharacterized protein</fullName>
    </submittedName>
</protein>
<gene>
    <name evidence="1" type="ORF">PHYPA_000141</name>
</gene>
<dbReference type="Proteomes" id="UP000006727">
    <property type="component" value="Chromosome 1"/>
</dbReference>
<evidence type="ECO:0000313" key="2">
    <source>
        <dbReference type="EnsemblPlants" id="PAC:32969140.CDS.1"/>
    </source>
</evidence>
<dbReference type="PaxDb" id="3218-PP1S45_7V6.1"/>
<dbReference type="InParanoid" id="A0A2K1L6Q8"/>
<evidence type="ECO:0000313" key="3">
    <source>
        <dbReference type="Proteomes" id="UP000006727"/>
    </source>
</evidence>
<evidence type="ECO:0000313" key="1">
    <source>
        <dbReference type="EMBL" id="PNR61718.1"/>
    </source>
</evidence>
<sequence>MALTRFGDRGIRVNDARSRRRGRFHLRCHCSTTLVGAVELQFLDFQELEHLHPPRFAGR</sequence>
<keyword evidence="3" id="KW-1185">Reference proteome</keyword>
<dbReference type="Gramene" id="Pp3c1_3430V3.1">
    <property type="protein sequence ID" value="PAC:32969140.CDS.1"/>
    <property type="gene ID" value="Pp3c1_3430"/>
</dbReference>
<name>A0A2K1L6Q8_PHYPA</name>
<dbReference type="AlphaFoldDB" id="A0A2K1L6Q8"/>
<reference evidence="1 3" key="2">
    <citation type="journal article" date="2018" name="Plant J.">
        <title>The Physcomitrella patens chromosome-scale assembly reveals moss genome structure and evolution.</title>
        <authorList>
            <person name="Lang D."/>
            <person name="Ullrich K.K."/>
            <person name="Murat F."/>
            <person name="Fuchs J."/>
            <person name="Jenkins J."/>
            <person name="Haas F.B."/>
            <person name="Piednoel M."/>
            <person name="Gundlach H."/>
            <person name="Van Bel M."/>
            <person name="Meyberg R."/>
            <person name="Vives C."/>
            <person name="Morata J."/>
            <person name="Symeonidi A."/>
            <person name="Hiss M."/>
            <person name="Muchero W."/>
            <person name="Kamisugi Y."/>
            <person name="Saleh O."/>
            <person name="Blanc G."/>
            <person name="Decker E.L."/>
            <person name="van Gessel N."/>
            <person name="Grimwood J."/>
            <person name="Hayes R.D."/>
            <person name="Graham S.W."/>
            <person name="Gunter L.E."/>
            <person name="McDaniel S.F."/>
            <person name="Hoernstein S.N.W."/>
            <person name="Larsson A."/>
            <person name="Li F.W."/>
            <person name="Perroud P.F."/>
            <person name="Phillips J."/>
            <person name="Ranjan P."/>
            <person name="Rokshar D.S."/>
            <person name="Rothfels C.J."/>
            <person name="Schneider L."/>
            <person name="Shu S."/>
            <person name="Stevenson D.W."/>
            <person name="Thummler F."/>
            <person name="Tillich M."/>
            <person name="Villarreal Aguilar J.C."/>
            <person name="Widiez T."/>
            <person name="Wong G.K."/>
            <person name="Wymore A."/>
            <person name="Zhang Y."/>
            <person name="Zimmer A.D."/>
            <person name="Quatrano R.S."/>
            <person name="Mayer K.F.X."/>
            <person name="Goodstein D."/>
            <person name="Casacuberta J.M."/>
            <person name="Vandepoele K."/>
            <person name="Reski R."/>
            <person name="Cuming A.C."/>
            <person name="Tuskan G.A."/>
            <person name="Maumus F."/>
            <person name="Salse J."/>
            <person name="Schmutz J."/>
            <person name="Rensing S.A."/>
        </authorList>
    </citation>
    <scope>NUCLEOTIDE SEQUENCE [LARGE SCALE GENOMIC DNA]</scope>
    <source>
        <strain evidence="2 3">cv. Gransden 2004</strain>
    </source>
</reference>
<organism evidence="1">
    <name type="scientific">Physcomitrium patens</name>
    <name type="common">Spreading-leaved earth moss</name>
    <name type="synonym">Physcomitrella patens</name>
    <dbReference type="NCBI Taxonomy" id="3218"/>
    <lineage>
        <taxon>Eukaryota</taxon>
        <taxon>Viridiplantae</taxon>
        <taxon>Streptophyta</taxon>
        <taxon>Embryophyta</taxon>
        <taxon>Bryophyta</taxon>
        <taxon>Bryophytina</taxon>
        <taxon>Bryopsida</taxon>
        <taxon>Funariidae</taxon>
        <taxon>Funariales</taxon>
        <taxon>Funariaceae</taxon>
        <taxon>Physcomitrium</taxon>
    </lineage>
</organism>
<accession>A0A2K1L6Q8</accession>